<evidence type="ECO:0000313" key="3">
    <source>
        <dbReference type="EMBL" id="KAK2154857.1"/>
    </source>
</evidence>
<keyword evidence="2" id="KW-0812">Transmembrane</keyword>
<dbReference type="PANTHER" id="PTHR21580">
    <property type="entry name" value="SHIPPO-1-RELATED"/>
    <property type="match status" value="1"/>
</dbReference>
<keyword evidence="2" id="KW-0472">Membrane</keyword>
<evidence type="ECO:0000313" key="4">
    <source>
        <dbReference type="Proteomes" id="UP001209878"/>
    </source>
</evidence>
<accession>A0AAD9JKW0</accession>
<dbReference type="EMBL" id="JAODUO010002130">
    <property type="protein sequence ID" value="KAK2154857.1"/>
    <property type="molecule type" value="Genomic_DNA"/>
</dbReference>
<dbReference type="InterPro" id="IPR051291">
    <property type="entry name" value="CIMAP"/>
</dbReference>
<comment type="caution">
    <text evidence="3">The sequence shown here is derived from an EMBL/GenBank/DDBJ whole genome shotgun (WGS) entry which is preliminary data.</text>
</comment>
<evidence type="ECO:0000256" key="2">
    <source>
        <dbReference type="SAM" id="Phobius"/>
    </source>
</evidence>
<keyword evidence="2" id="KW-1133">Transmembrane helix</keyword>
<organism evidence="3 4">
    <name type="scientific">Ridgeia piscesae</name>
    <name type="common">Tubeworm</name>
    <dbReference type="NCBI Taxonomy" id="27915"/>
    <lineage>
        <taxon>Eukaryota</taxon>
        <taxon>Metazoa</taxon>
        <taxon>Spiralia</taxon>
        <taxon>Lophotrochozoa</taxon>
        <taxon>Annelida</taxon>
        <taxon>Polychaeta</taxon>
        <taxon>Sedentaria</taxon>
        <taxon>Canalipalpata</taxon>
        <taxon>Sabellida</taxon>
        <taxon>Siboglinidae</taxon>
        <taxon>Ridgeia</taxon>
    </lineage>
</organism>
<feature type="region of interest" description="Disordered" evidence="1">
    <location>
        <begin position="120"/>
        <end position="166"/>
    </location>
</feature>
<dbReference type="PANTHER" id="PTHR21580:SF28">
    <property type="entry name" value="BOREALIN N-TERMINAL DOMAIN-CONTAINING PROTEIN-RELATED"/>
    <property type="match status" value="1"/>
</dbReference>
<reference evidence="3" key="1">
    <citation type="journal article" date="2023" name="Mol. Biol. Evol.">
        <title>Third-Generation Sequencing Reveals the Adaptive Role of the Epigenome in Three Deep-Sea Polychaetes.</title>
        <authorList>
            <person name="Perez M."/>
            <person name="Aroh O."/>
            <person name="Sun Y."/>
            <person name="Lan Y."/>
            <person name="Juniper S.K."/>
            <person name="Young C.R."/>
            <person name="Angers B."/>
            <person name="Qian P.Y."/>
        </authorList>
    </citation>
    <scope>NUCLEOTIDE SEQUENCE</scope>
    <source>
        <strain evidence="3">R07B-5</strain>
    </source>
</reference>
<name>A0AAD9JKW0_RIDPI</name>
<dbReference type="GO" id="GO:0005856">
    <property type="term" value="C:cytoskeleton"/>
    <property type="evidence" value="ECO:0007669"/>
    <property type="project" value="TreeGrafter"/>
</dbReference>
<proteinExistence type="predicted"/>
<sequence length="338" mass="36852">MLQTRHGHVVVVGIGIVSSRLIWLIINSSRLPAKTLHAAYRPVEISHQLLHRLDGSVVGHLFDARVFVLISQDDSVTISDNVSDAMTTTERRGPISAEFTGPGPLAYGLRPLIGETDHCTTKEKAPGYSIRPRTKQPANDVPGAPQYTIDAQQTRTGRQQKPAYSIQSRPPVKGIEVLPGPGAYNSHATKAGFLSKENYVPSITMSAHTRSGFRHEAPPPNSYTLPDTLGQLGVAKKGAPHWTLRGRTNHGNFQYQQAKKGTPGPAGYGATDAGIYRVKSSSYSMQPRTRFRTYNSAKENPGPGAYNPEKPRTVRGGSYMGIRHSTYTLPLISDADIY</sequence>
<feature type="compositionally biased region" description="Polar residues" evidence="1">
    <location>
        <begin position="149"/>
        <end position="159"/>
    </location>
</feature>
<protein>
    <submittedName>
        <fullName evidence="3">Uncharacterized protein</fullName>
    </submittedName>
</protein>
<feature type="transmembrane region" description="Helical" evidence="2">
    <location>
        <begin position="6"/>
        <end position="26"/>
    </location>
</feature>
<dbReference type="InterPro" id="IPR010736">
    <property type="entry name" value="SHIPPO-rpt"/>
</dbReference>
<keyword evidence="4" id="KW-1185">Reference proteome</keyword>
<dbReference type="Pfam" id="PF07004">
    <property type="entry name" value="SHIPPO-rpt"/>
    <property type="match status" value="2"/>
</dbReference>
<dbReference type="Proteomes" id="UP001209878">
    <property type="component" value="Unassembled WGS sequence"/>
</dbReference>
<dbReference type="AlphaFoldDB" id="A0AAD9JKW0"/>
<gene>
    <name evidence="3" type="ORF">NP493_2130g00004</name>
</gene>
<evidence type="ECO:0000256" key="1">
    <source>
        <dbReference type="SAM" id="MobiDB-lite"/>
    </source>
</evidence>